<evidence type="ECO:0000313" key="4">
    <source>
        <dbReference type="Proteomes" id="UP001295462"/>
    </source>
</evidence>
<organism evidence="3 4">
    <name type="scientific">Vibrio jasicida</name>
    <dbReference type="NCBI Taxonomy" id="766224"/>
    <lineage>
        <taxon>Bacteria</taxon>
        <taxon>Pseudomonadati</taxon>
        <taxon>Pseudomonadota</taxon>
        <taxon>Gammaproteobacteria</taxon>
        <taxon>Vibrionales</taxon>
        <taxon>Vibrionaceae</taxon>
        <taxon>Vibrio</taxon>
    </lineage>
</organism>
<dbReference type="Proteomes" id="UP001295462">
    <property type="component" value="Unassembled WGS sequence"/>
</dbReference>
<evidence type="ECO:0000313" key="3">
    <source>
        <dbReference type="EMBL" id="CAH1563034.1"/>
    </source>
</evidence>
<dbReference type="EMBL" id="CAKMUD010000001">
    <property type="protein sequence ID" value="CAH1563034.1"/>
    <property type="molecule type" value="Genomic_DNA"/>
</dbReference>
<gene>
    <name evidence="3" type="ORF">THF1A12_10129</name>
</gene>
<dbReference type="RefSeq" id="WP_409587915.1">
    <property type="nucleotide sequence ID" value="NZ_CAKMTZ010000001.1"/>
</dbReference>
<feature type="chain" id="PRO_5043840907" evidence="2">
    <location>
        <begin position="20"/>
        <end position="361"/>
    </location>
</feature>
<keyword evidence="2" id="KW-0732">Signal</keyword>
<protein>
    <submittedName>
        <fullName evidence="3">Uncharacterized protein</fullName>
    </submittedName>
</protein>
<name>A0AAU9QDZ2_9VIBR</name>
<dbReference type="AlphaFoldDB" id="A0AAU9QDZ2"/>
<accession>A0AAU9QDZ2</accession>
<feature type="signal peptide" evidence="2">
    <location>
        <begin position="1"/>
        <end position="19"/>
    </location>
</feature>
<evidence type="ECO:0000256" key="1">
    <source>
        <dbReference type="SAM" id="MobiDB-lite"/>
    </source>
</evidence>
<proteinExistence type="predicted"/>
<feature type="region of interest" description="Disordered" evidence="1">
    <location>
        <begin position="76"/>
        <end position="101"/>
    </location>
</feature>
<sequence>MNYKLFLLMAAMSSTNALADGPPGSEIIDLYLHAGNGSQITEIYANGNMPAVVKVYYNLAEGAELQNIELRQAGMPGGEELPNSWTVTKDNPNPELPNDKTRSTLRDAKDTQVEYKYLTTNQILQASICARITTSNDSKDTCAVGPTNGVVEVSSEAPLSYSIASWNVSTSNVDDGDFKREVQNFKPLSFNIKKVLMGSAKQVNAHFSDGGGSSSSWSFNCSVPNAYATNADTPDGYTSVLYAYAPNVSQTTKTCYYDKGNYTTHYTPPPPLCYEEDCTGWTYYDPTNYNSDFSISVDNSINFVSTIHSGDKESIDVRPFRENTQNNTITVWDDYGNEATLTPKLVNNNEGDEPYPEYVIE</sequence>
<reference evidence="3" key="1">
    <citation type="submission" date="2022-01" db="EMBL/GenBank/DDBJ databases">
        <authorList>
            <person name="Lagorce A."/>
        </authorList>
    </citation>
    <scope>NUCLEOTIDE SEQUENCE</scope>
    <source>
        <strain evidence="3">Th15_F1_A12</strain>
    </source>
</reference>
<comment type="caution">
    <text evidence="3">The sequence shown here is derived from an EMBL/GenBank/DDBJ whole genome shotgun (WGS) entry which is preliminary data.</text>
</comment>
<evidence type="ECO:0000256" key="2">
    <source>
        <dbReference type="SAM" id="SignalP"/>
    </source>
</evidence>